<reference evidence="1 2" key="1">
    <citation type="submission" date="2016-07" db="EMBL/GenBank/DDBJ databases">
        <title>Pervasive Adenine N6-methylation of Active Genes in Fungi.</title>
        <authorList>
            <consortium name="DOE Joint Genome Institute"/>
            <person name="Mondo S.J."/>
            <person name="Dannebaum R.O."/>
            <person name="Kuo R.C."/>
            <person name="Labutti K."/>
            <person name="Haridas S."/>
            <person name="Kuo A."/>
            <person name="Salamov A."/>
            <person name="Ahrendt S.R."/>
            <person name="Lipzen A."/>
            <person name="Sullivan W."/>
            <person name="Andreopoulos W.B."/>
            <person name="Clum A."/>
            <person name="Lindquist E."/>
            <person name="Daum C."/>
            <person name="Ramamoorthy G.K."/>
            <person name="Gryganskyi A."/>
            <person name="Culley D."/>
            <person name="Magnuson J.K."/>
            <person name="James T.Y."/>
            <person name="O'Malley M.A."/>
            <person name="Stajich J.E."/>
            <person name="Spatafora J.W."/>
            <person name="Visel A."/>
            <person name="Grigoriev I.V."/>
        </authorList>
    </citation>
    <scope>NUCLEOTIDE SEQUENCE [LARGE SCALE GENOMIC DNA]</scope>
    <source>
        <strain evidence="1 2">CBS 129021</strain>
    </source>
</reference>
<sequence length="118" mass="13332">MSVNKLLVQPMDSRTSILFTVLHQHHHHDTPKWPCCLYGVLGGPLWLSNRPAHGQFNKLNCTCWTLTSMDNMQITGAARRWFVPLGGQFLYPLFQQGSGCQELKAGPGFPTQVWAHDE</sequence>
<organism evidence="1 2">
    <name type="scientific">Pseudomassariella vexata</name>
    <dbReference type="NCBI Taxonomy" id="1141098"/>
    <lineage>
        <taxon>Eukaryota</taxon>
        <taxon>Fungi</taxon>
        <taxon>Dikarya</taxon>
        <taxon>Ascomycota</taxon>
        <taxon>Pezizomycotina</taxon>
        <taxon>Sordariomycetes</taxon>
        <taxon>Xylariomycetidae</taxon>
        <taxon>Amphisphaeriales</taxon>
        <taxon>Pseudomassariaceae</taxon>
        <taxon>Pseudomassariella</taxon>
    </lineage>
</organism>
<dbReference type="EMBL" id="MCFJ01000002">
    <property type="protein sequence ID" value="ORY69743.1"/>
    <property type="molecule type" value="Genomic_DNA"/>
</dbReference>
<protein>
    <submittedName>
        <fullName evidence="1">Uncharacterized protein</fullName>
    </submittedName>
</protein>
<keyword evidence="2" id="KW-1185">Reference proteome</keyword>
<dbReference type="Proteomes" id="UP000193689">
    <property type="component" value="Unassembled WGS sequence"/>
</dbReference>
<dbReference type="InParanoid" id="A0A1Y2EDT6"/>
<dbReference type="RefSeq" id="XP_040719693.1">
    <property type="nucleotide sequence ID" value="XM_040865762.1"/>
</dbReference>
<accession>A0A1Y2EDT6</accession>
<evidence type="ECO:0000313" key="2">
    <source>
        <dbReference type="Proteomes" id="UP000193689"/>
    </source>
</evidence>
<dbReference type="AlphaFoldDB" id="A0A1Y2EDT6"/>
<dbReference type="GeneID" id="63781974"/>
<proteinExistence type="predicted"/>
<comment type="caution">
    <text evidence="1">The sequence shown here is derived from an EMBL/GenBank/DDBJ whole genome shotgun (WGS) entry which is preliminary data.</text>
</comment>
<gene>
    <name evidence="1" type="ORF">BCR38DRAFT_91588</name>
</gene>
<name>A0A1Y2EDT6_9PEZI</name>
<evidence type="ECO:0000313" key="1">
    <source>
        <dbReference type="EMBL" id="ORY69743.1"/>
    </source>
</evidence>